<comment type="caution">
    <text evidence="5">The sequence shown here is derived from an EMBL/GenBank/DDBJ whole genome shotgun (WGS) entry which is preliminary data.</text>
</comment>
<reference evidence="5" key="1">
    <citation type="submission" date="2021-03" db="EMBL/GenBank/DDBJ databases">
        <authorList>
            <person name="Li Z."/>
            <person name="Yang C."/>
        </authorList>
    </citation>
    <scope>NUCLEOTIDE SEQUENCE</scope>
    <source>
        <strain evidence="5">Dzin_1.0</strain>
        <tissue evidence="5">Leaf</tissue>
    </source>
</reference>
<dbReference type="SUPFAM" id="SSF51045">
    <property type="entry name" value="WW domain"/>
    <property type="match status" value="2"/>
</dbReference>
<dbReference type="FunFam" id="1.10.10.440:FF:000021">
    <property type="entry name" value="pre-mRNA-processing protein 40C isoform X1"/>
    <property type="match status" value="1"/>
</dbReference>
<dbReference type="SMART" id="SM00456">
    <property type="entry name" value="WW"/>
    <property type="match status" value="2"/>
</dbReference>
<dbReference type="PROSITE" id="PS50020">
    <property type="entry name" value="WW_DOMAIN_2"/>
    <property type="match status" value="2"/>
</dbReference>
<dbReference type="SUPFAM" id="SSF81698">
    <property type="entry name" value="FF domain"/>
    <property type="match status" value="5"/>
</dbReference>
<feature type="domain" description="FF" evidence="4">
    <location>
        <begin position="662"/>
        <end position="716"/>
    </location>
</feature>
<feature type="domain" description="FF" evidence="4">
    <location>
        <begin position="729"/>
        <end position="784"/>
    </location>
</feature>
<dbReference type="GO" id="GO:0070063">
    <property type="term" value="F:RNA polymerase binding"/>
    <property type="evidence" value="ECO:0007669"/>
    <property type="project" value="InterPro"/>
</dbReference>
<reference evidence="5" key="2">
    <citation type="journal article" date="2022" name="Hortic Res">
        <title>The genome of Dioscorea zingiberensis sheds light on the biosynthesis, origin and evolution of the medicinally important diosgenin saponins.</title>
        <authorList>
            <person name="Li Y."/>
            <person name="Tan C."/>
            <person name="Li Z."/>
            <person name="Guo J."/>
            <person name="Li S."/>
            <person name="Chen X."/>
            <person name="Wang C."/>
            <person name="Dai X."/>
            <person name="Yang H."/>
            <person name="Song W."/>
            <person name="Hou L."/>
            <person name="Xu J."/>
            <person name="Tong Z."/>
            <person name="Xu A."/>
            <person name="Yuan X."/>
            <person name="Wang W."/>
            <person name="Yang Q."/>
            <person name="Chen L."/>
            <person name="Sun Z."/>
            <person name="Wang K."/>
            <person name="Pan B."/>
            <person name="Chen J."/>
            <person name="Bao Y."/>
            <person name="Liu F."/>
            <person name="Qi X."/>
            <person name="Gang D.R."/>
            <person name="Wen J."/>
            <person name="Li J."/>
        </authorList>
    </citation>
    <scope>NUCLEOTIDE SEQUENCE</scope>
    <source>
        <strain evidence="5">Dzin_1.0</strain>
    </source>
</reference>
<dbReference type="Proteomes" id="UP001085076">
    <property type="component" value="Miscellaneous, Linkage group lg06"/>
</dbReference>
<evidence type="ECO:0008006" key="7">
    <source>
        <dbReference type="Google" id="ProtNLM"/>
    </source>
</evidence>
<feature type="domain" description="FF" evidence="4">
    <location>
        <begin position="797"/>
        <end position="851"/>
    </location>
</feature>
<evidence type="ECO:0000313" key="6">
    <source>
        <dbReference type="Proteomes" id="UP001085076"/>
    </source>
</evidence>
<dbReference type="GO" id="GO:0005634">
    <property type="term" value="C:nucleus"/>
    <property type="evidence" value="ECO:0007669"/>
    <property type="project" value="TreeGrafter"/>
</dbReference>
<dbReference type="InterPro" id="IPR002713">
    <property type="entry name" value="FF_domain"/>
</dbReference>
<feature type="region of interest" description="Disordered" evidence="2">
    <location>
        <begin position="921"/>
        <end position="940"/>
    </location>
</feature>
<feature type="compositionally biased region" description="Low complexity" evidence="2">
    <location>
        <begin position="644"/>
        <end position="653"/>
    </location>
</feature>
<proteinExistence type="predicted"/>
<name>A0A9D5HAC1_9LILI</name>
<evidence type="ECO:0000256" key="2">
    <source>
        <dbReference type="SAM" id="MobiDB-lite"/>
    </source>
</evidence>
<gene>
    <name evidence="5" type="ORF">J5N97_021877</name>
</gene>
<dbReference type="CDD" id="cd00201">
    <property type="entry name" value="WW"/>
    <property type="match status" value="2"/>
</dbReference>
<feature type="region of interest" description="Disordered" evidence="2">
    <location>
        <begin position="626"/>
        <end position="661"/>
    </location>
</feature>
<feature type="domain" description="WW" evidence="3">
    <location>
        <begin position="438"/>
        <end position="471"/>
    </location>
</feature>
<feature type="region of interest" description="Disordered" evidence="2">
    <location>
        <begin position="859"/>
        <end position="888"/>
    </location>
</feature>
<dbReference type="PANTHER" id="PTHR15377:SF3">
    <property type="entry name" value="WW DOMAIN-CONTAINING PROTEIN"/>
    <property type="match status" value="1"/>
</dbReference>
<evidence type="ECO:0000259" key="3">
    <source>
        <dbReference type="PROSITE" id="PS50020"/>
    </source>
</evidence>
<protein>
    <recommendedName>
        <fullName evidence="7">Pre-mRNA-processing protein 40C</fullName>
    </recommendedName>
</protein>
<organism evidence="5 6">
    <name type="scientific">Dioscorea zingiberensis</name>
    <dbReference type="NCBI Taxonomy" id="325984"/>
    <lineage>
        <taxon>Eukaryota</taxon>
        <taxon>Viridiplantae</taxon>
        <taxon>Streptophyta</taxon>
        <taxon>Embryophyta</taxon>
        <taxon>Tracheophyta</taxon>
        <taxon>Spermatophyta</taxon>
        <taxon>Magnoliopsida</taxon>
        <taxon>Liliopsida</taxon>
        <taxon>Dioscoreales</taxon>
        <taxon>Dioscoreaceae</taxon>
        <taxon>Dioscorea</taxon>
    </lineage>
</organism>
<feature type="region of interest" description="Disordered" evidence="2">
    <location>
        <begin position="406"/>
        <end position="436"/>
    </location>
</feature>
<dbReference type="PANTHER" id="PTHR15377">
    <property type="entry name" value="TRANSCRIPTION ELONGATION REGULATOR 1"/>
    <property type="match status" value="1"/>
</dbReference>
<dbReference type="Gene3D" id="1.10.10.440">
    <property type="entry name" value="FF domain"/>
    <property type="match status" value="5"/>
</dbReference>
<feature type="domain" description="FF" evidence="4">
    <location>
        <begin position="900"/>
        <end position="957"/>
    </location>
</feature>
<feature type="domain" description="WW" evidence="3">
    <location>
        <begin position="496"/>
        <end position="523"/>
    </location>
</feature>
<dbReference type="GO" id="GO:0003712">
    <property type="term" value="F:transcription coregulator activity"/>
    <property type="evidence" value="ECO:0007669"/>
    <property type="project" value="TreeGrafter"/>
</dbReference>
<evidence type="ECO:0000256" key="1">
    <source>
        <dbReference type="ARBA" id="ARBA00022737"/>
    </source>
</evidence>
<dbReference type="InterPro" id="IPR045148">
    <property type="entry name" value="TCRG1-like"/>
</dbReference>
<dbReference type="InterPro" id="IPR001202">
    <property type="entry name" value="WW_dom"/>
</dbReference>
<dbReference type="FunFam" id="1.10.10.440:FF:000030">
    <property type="entry name" value="Pre-mRNA-processing protein 40C"/>
    <property type="match status" value="1"/>
</dbReference>
<sequence length="1076" mass="116384">MPTTSPSCAGNGISTTVTGSVTPAAGPSTPTGVPHGYVVPASSFSYGVLPPPNSVSGSSQQSSNNPVLKLTPSVSAAALQPPVPGQSFGNRPSFSYNIVSQANVGSAIGQQFQPAIATNLSHLQGGKFTAAMTAASLQPPVPGQIMRPSSSVPGTSTPNLLPQIRMPFSISKGHAPTSTSYSFGGVSQPPMPAAPNVFANTSTSDSAVPEAGNSLATSVSSQSTQSSATLASSSAMHPVAGPSMNPSTVLMETASSFPVHSVTTGIAGTPGQLGMLNSMPFSPNGATVRTNMGSSPSLGSAVPSPIPAPSNPAPIPIPIAQNVQQQNYPPYASLPTVTPSPQAPWFHPPLHGGLPRAPFLPHLGVLPTFPQPNRGMPLPSVPSQTVQPPGVPSAVAHGGTIPFNLSSSDIGGNSGSALLHPEHERQGSEPSKGGVARNEEIDAWTAHKTETGTIYYYNCLTGKSTYEKPLNFKEKPEKANDQPNPVSWEKLDGTDWTLVTTNDGKKYYYDTKNKVSSWQLPVEVAELRRNQDSGPLKGNASPVQNVAVVSDKGSTPVSLNAPALQTGGRDSLVLRTSAAPVSSSALDLIKKKLQDAGTPVVASPLPASSGPSAADLNGSRVVEAAVKGAQSTTSKDKVKDPNGDDNVSDSLSDSDVESGPSKEECIIQFKEMLKERGIAPFSKWDKELPKIVFDPRFKAVPGYSTRRAVFEQFVRTRAEEVRKEERAAQKAAIDGFKQLLEEASEDIDHRTDYETFKKKWGNDPRFIVLKRKEQELLLNEKILPLKKAAEEKIQAIRMAATSSFKSMLRDRGDITPNSRWSRVKDSLRNDPRYKTVKHEDREILFNEYISELKSAEEEQEQAAKAKKDEQEKLKERERELRKRKEREEQEMERVKLKIRKKEAVASYQALLVETIKDPKASWTESKPKLDKDPQGRAINPELGQTDAEKLFREHVKDLYERCVREFRNLLAEVITPEAAITQTTEGKKTVLNSWSEAKQVMKPDPRYSKMPRKDRESLWSQYTEDILRKQKTATSDQKKPDAEGRSRTAAVTILEGHMAGGSFRRVLFIPNIVPRT</sequence>
<dbReference type="OrthoDB" id="187617at2759"/>
<evidence type="ECO:0000313" key="5">
    <source>
        <dbReference type="EMBL" id="KAJ0969000.1"/>
    </source>
</evidence>
<dbReference type="FunFam" id="1.10.10.440:FF:000020">
    <property type="entry name" value="Pre-mRNA-processing protein 40C"/>
    <property type="match status" value="1"/>
</dbReference>
<feature type="region of interest" description="Disordered" evidence="2">
    <location>
        <begin position="201"/>
        <end position="220"/>
    </location>
</feature>
<dbReference type="InterPro" id="IPR036517">
    <property type="entry name" value="FF_domain_sf"/>
</dbReference>
<dbReference type="InterPro" id="IPR036020">
    <property type="entry name" value="WW_dom_sf"/>
</dbReference>
<dbReference type="PROSITE" id="PS51676">
    <property type="entry name" value="FF"/>
    <property type="match status" value="4"/>
</dbReference>
<dbReference type="Gene3D" id="2.20.70.10">
    <property type="match status" value="2"/>
</dbReference>
<feature type="compositionally biased region" description="Basic and acidic residues" evidence="2">
    <location>
        <begin position="921"/>
        <end position="934"/>
    </location>
</feature>
<accession>A0A9D5HAC1</accession>
<keyword evidence="6" id="KW-1185">Reference proteome</keyword>
<dbReference type="EMBL" id="JAGGNH010000006">
    <property type="protein sequence ID" value="KAJ0969000.1"/>
    <property type="molecule type" value="Genomic_DNA"/>
</dbReference>
<dbReference type="PROSITE" id="PS01159">
    <property type="entry name" value="WW_DOMAIN_1"/>
    <property type="match status" value="2"/>
</dbReference>
<dbReference type="Pfam" id="PF01846">
    <property type="entry name" value="FF"/>
    <property type="match status" value="4"/>
</dbReference>
<dbReference type="SMART" id="SM00441">
    <property type="entry name" value="FF"/>
    <property type="match status" value="4"/>
</dbReference>
<dbReference type="AlphaFoldDB" id="A0A9D5HAC1"/>
<keyword evidence="1" id="KW-0677">Repeat</keyword>
<evidence type="ECO:0000259" key="4">
    <source>
        <dbReference type="PROSITE" id="PS51676"/>
    </source>
</evidence>
<dbReference type="FunFam" id="1.10.10.440:FF:000028">
    <property type="entry name" value="Pre-mRNA-processing protein 40C"/>
    <property type="match status" value="1"/>
</dbReference>
<dbReference type="Pfam" id="PF00397">
    <property type="entry name" value="WW"/>
    <property type="match status" value="1"/>
</dbReference>